<proteinExistence type="predicted"/>
<evidence type="ECO:0000313" key="2">
    <source>
        <dbReference type="EMBL" id="MCY1720385.1"/>
    </source>
</evidence>
<comment type="caution">
    <text evidence="2">The sequence shown here is derived from an EMBL/GenBank/DDBJ whole genome shotgun (WGS) entry which is preliminary data.</text>
</comment>
<reference evidence="2" key="1">
    <citation type="submission" date="2022-11" db="EMBL/GenBank/DDBJ databases">
        <title>Marilongibacter aestuarii gen. nov., sp. nov., isolated from tidal flat sediment.</title>
        <authorList>
            <person name="Jiayan W."/>
        </authorList>
    </citation>
    <scope>NUCLEOTIDE SEQUENCE</scope>
    <source>
        <strain evidence="2">Z1-6</strain>
    </source>
</reference>
<keyword evidence="1" id="KW-0472">Membrane</keyword>
<protein>
    <submittedName>
        <fullName evidence="2">Cbb3-type cytochrome c oxidase subunit 3</fullName>
    </submittedName>
</protein>
<sequence length="64" mass="7325">MKIVSNLLTSIEGIQIFYIIGLLIFVVLFIVIFIRTMRMQNSDMEAIKNSILTDDESEDIITSN</sequence>
<dbReference type="InterPro" id="IPR008621">
    <property type="entry name" value="Cbb3-typ_cyt_oxidase_comp"/>
</dbReference>
<name>A0A9X3F4U5_9BACT</name>
<dbReference type="Pfam" id="PF05545">
    <property type="entry name" value="FixQ"/>
    <property type="match status" value="1"/>
</dbReference>
<keyword evidence="1" id="KW-0812">Transmembrane</keyword>
<gene>
    <name evidence="2" type="ORF">OU798_08530</name>
</gene>
<evidence type="ECO:0000256" key="1">
    <source>
        <dbReference type="SAM" id="Phobius"/>
    </source>
</evidence>
<organism evidence="2 3">
    <name type="scientific">Draconibacterium aestuarii</name>
    <dbReference type="NCBI Taxonomy" id="2998507"/>
    <lineage>
        <taxon>Bacteria</taxon>
        <taxon>Pseudomonadati</taxon>
        <taxon>Bacteroidota</taxon>
        <taxon>Bacteroidia</taxon>
        <taxon>Marinilabiliales</taxon>
        <taxon>Prolixibacteraceae</taxon>
        <taxon>Draconibacterium</taxon>
    </lineage>
</organism>
<feature type="transmembrane region" description="Helical" evidence="1">
    <location>
        <begin position="16"/>
        <end position="34"/>
    </location>
</feature>
<dbReference type="AlphaFoldDB" id="A0A9X3F4U5"/>
<evidence type="ECO:0000313" key="3">
    <source>
        <dbReference type="Proteomes" id="UP001145087"/>
    </source>
</evidence>
<dbReference type="RefSeq" id="WP_343332718.1">
    <property type="nucleotide sequence ID" value="NZ_JAPOHD010000015.1"/>
</dbReference>
<dbReference type="Proteomes" id="UP001145087">
    <property type="component" value="Unassembled WGS sequence"/>
</dbReference>
<dbReference type="EMBL" id="JAPOHD010000015">
    <property type="protein sequence ID" value="MCY1720385.1"/>
    <property type="molecule type" value="Genomic_DNA"/>
</dbReference>
<keyword evidence="3" id="KW-1185">Reference proteome</keyword>
<accession>A0A9X3F4U5</accession>
<keyword evidence="1" id="KW-1133">Transmembrane helix</keyword>